<evidence type="ECO:0000256" key="1">
    <source>
        <dbReference type="ARBA" id="ARBA00022737"/>
    </source>
</evidence>
<evidence type="ECO:0000256" key="2">
    <source>
        <dbReference type="ARBA" id="ARBA00022884"/>
    </source>
</evidence>
<dbReference type="InterPro" id="IPR000504">
    <property type="entry name" value="RRM_dom"/>
</dbReference>
<dbReference type="VEuPathDB" id="MicrosporidiaDB:AEWR_101030"/>
<dbReference type="VEuPathDB" id="MicrosporidiaDB:AEWD_101030"/>
<dbReference type="CDD" id="cd00590">
    <property type="entry name" value="RRM_SF"/>
    <property type="match status" value="1"/>
</dbReference>
<dbReference type="SMART" id="SM00360">
    <property type="entry name" value="RRM"/>
    <property type="match status" value="4"/>
</dbReference>
<dbReference type="SUPFAM" id="SSF54928">
    <property type="entry name" value="RNA-binding domain, RBD"/>
    <property type="match status" value="3"/>
</dbReference>
<dbReference type="VEuPathDB" id="MicrosporidiaDB:AEWQ_101030"/>
<feature type="domain" description="RRM" evidence="4">
    <location>
        <begin position="191"/>
        <end position="275"/>
    </location>
</feature>
<feature type="domain" description="RRM" evidence="4">
    <location>
        <begin position="14"/>
        <end position="90"/>
    </location>
</feature>
<reference evidence="5" key="1">
    <citation type="journal article" date="2013" name="Eukaryot. Cell">
        <title>Extremely Reduced Levels of Heterozygosity in the Vertebrate Pathogen Encephalitozoon cuniculi.</title>
        <authorList>
            <person name="Selman M."/>
            <person name="Sak B."/>
            <person name="Kvac M."/>
            <person name="Farinelli L."/>
            <person name="Weiss L.M."/>
            <person name="Corradi N."/>
        </authorList>
    </citation>
    <scope>NUCLEOTIDE SEQUENCE</scope>
</reference>
<organism evidence="5">
    <name type="scientific">Encephalitozoon cuniculi</name>
    <name type="common">Microsporidian parasite</name>
    <dbReference type="NCBI Taxonomy" id="6035"/>
    <lineage>
        <taxon>Eukaryota</taxon>
        <taxon>Fungi</taxon>
        <taxon>Fungi incertae sedis</taxon>
        <taxon>Microsporidia</taxon>
        <taxon>Unikaryonidae</taxon>
        <taxon>Encephalitozoon</taxon>
    </lineage>
</organism>
<evidence type="ECO:0000256" key="3">
    <source>
        <dbReference type="PROSITE-ProRule" id="PRU00176"/>
    </source>
</evidence>
<dbReference type="VEuPathDB" id="MicrosporidiaDB:ECU10_1110"/>
<feature type="domain" description="RRM" evidence="4">
    <location>
        <begin position="299"/>
        <end position="376"/>
    </location>
</feature>
<accession>M1KLG5</accession>
<dbReference type="Pfam" id="PF00076">
    <property type="entry name" value="RRM_1"/>
    <property type="match status" value="4"/>
</dbReference>
<proteinExistence type="predicted"/>
<feature type="domain" description="RRM" evidence="4">
    <location>
        <begin position="96"/>
        <end position="176"/>
    </location>
</feature>
<evidence type="ECO:0000259" key="4">
    <source>
        <dbReference type="PROSITE" id="PS50102"/>
    </source>
</evidence>
<evidence type="ECO:0000313" key="5">
    <source>
        <dbReference type="EMBL" id="AGE96146.1"/>
    </source>
</evidence>
<dbReference type="PROSITE" id="PS50102">
    <property type="entry name" value="RRM"/>
    <property type="match status" value="4"/>
</dbReference>
<dbReference type="GO" id="GO:0003723">
    <property type="term" value="F:RNA binding"/>
    <property type="evidence" value="ECO:0007669"/>
    <property type="project" value="UniProtKB-UniRule"/>
</dbReference>
<protein>
    <submittedName>
        <fullName evidence="5">Polyadenylate-binding protein 2</fullName>
    </submittedName>
</protein>
<dbReference type="CDD" id="cd12454">
    <property type="entry name" value="RRM2_RIM4_like"/>
    <property type="match status" value="1"/>
</dbReference>
<dbReference type="PANTHER" id="PTHR24012">
    <property type="entry name" value="RNA BINDING PROTEIN"/>
    <property type="match status" value="1"/>
</dbReference>
<gene>
    <name evidence="5" type="ORF">ECU10_1110</name>
</gene>
<name>M1KLG5_ENCCN</name>
<dbReference type="VEuPathDB" id="MicrosporidiaDB:M970_101030"/>
<sequence length="502" mass="56439">MEIDESKRASSDSLTIYVGELSPKTLDSDLFRVFSNVGKVLSVKLIKRAEPVSSFAFVTFENEEDAERAIREYKHYELHNRQIRVMKKDERPPETGNIFVKNLPEDFTGKDLDDAFSMFGEIVSCKVATTSHGKSKGYGFVQFKEKKAAKKVIKNFSSLDGLLLGGNRIVVELYNPEIKKGESKKTSATFTNCFIKNFPFDASEAELLELLERYGKVTSLFFPVKDNGKPKGFAFANFENHESALNAIKNLHGTFPFGAGRDGTGEAFYIQKGQRKEERAEELRKMFEQMSMQGQSYKKNLYITNIPEGFGCEELGSIFKEFGNITSISVGVDGANSQKQYAYICYSTPEEASIAVERGNEIYLDGNRLQVAYFKNKLERMKEKEFGGGLGYKPGVPYMYNQGVSFASSGFKRERNRGGAAKPYGNELEKLHSLVLAAAPSFKSQWKDFGVGNEVEFANKVIRAFRSRSEEEIKDMIDLNFVLTKNIASAIEDDNSNDQVLL</sequence>
<dbReference type="InterPro" id="IPR035979">
    <property type="entry name" value="RBD_domain_sf"/>
</dbReference>
<keyword evidence="2 3" id="KW-0694">RNA-binding</keyword>
<keyword evidence="1" id="KW-0677">Repeat</keyword>
<dbReference type="Gene3D" id="3.30.70.330">
    <property type="match status" value="4"/>
</dbReference>
<dbReference type="InterPro" id="IPR012677">
    <property type="entry name" value="Nucleotide-bd_a/b_plait_sf"/>
</dbReference>
<dbReference type="EMBL" id="KC513613">
    <property type="protein sequence ID" value="AGE96146.1"/>
    <property type="molecule type" value="Genomic_DNA"/>
</dbReference>
<dbReference type="AlphaFoldDB" id="M1KLG5"/>